<gene>
    <name evidence="4" type="ORF">IPN91_07770</name>
</gene>
<organism evidence="4 5">
    <name type="scientific">Candidatus Geothrix odensensis</name>
    <dbReference type="NCBI Taxonomy" id="2954440"/>
    <lineage>
        <taxon>Bacteria</taxon>
        <taxon>Pseudomonadati</taxon>
        <taxon>Acidobacteriota</taxon>
        <taxon>Holophagae</taxon>
        <taxon>Holophagales</taxon>
        <taxon>Holophagaceae</taxon>
        <taxon>Geothrix</taxon>
    </lineage>
</organism>
<reference evidence="4 5" key="1">
    <citation type="submission" date="2020-10" db="EMBL/GenBank/DDBJ databases">
        <title>Connecting structure to function with the recovery of over 1000 high-quality activated sludge metagenome-assembled genomes encoding full-length rRNA genes using long-read sequencing.</title>
        <authorList>
            <person name="Singleton C.M."/>
            <person name="Petriglieri F."/>
            <person name="Kristensen J.M."/>
            <person name="Kirkegaard R.H."/>
            <person name="Michaelsen T.Y."/>
            <person name="Andersen M.H."/>
            <person name="Karst S.M."/>
            <person name="Dueholm M.S."/>
            <person name="Nielsen P.H."/>
            <person name="Albertsen M."/>
        </authorList>
    </citation>
    <scope>NUCLEOTIDE SEQUENCE [LARGE SCALE GENOMIC DNA]</scope>
    <source>
        <strain evidence="4">OdNE_18-Q3-R46-58_MAXAC.008</strain>
    </source>
</reference>
<evidence type="ECO:0000313" key="4">
    <source>
        <dbReference type="EMBL" id="MBK8572536.1"/>
    </source>
</evidence>
<dbReference type="CDD" id="cd06971">
    <property type="entry name" value="PgpA"/>
    <property type="match status" value="1"/>
</dbReference>
<evidence type="ECO:0000313" key="5">
    <source>
        <dbReference type="Proteomes" id="UP000709959"/>
    </source>
</evidence>
<dbReference type="InterPro" id="IPR036681">
    <property type="entry name" value="PgpA-like_sf"/>
</dbReference>
<feature type="transmembrane region" description="Helical" evidence="2">
    <location>
        <begin position="189"/>
        <end position="207"/>
    </location>
</feature>
<dbReference type="SUPFAM" id="SSF101307">
    <property type="entry name" value="YutG-like"/>
    <property type="match status" value="1"/>
</dbReference>
<evidence type="ECO:0000259" key="3">
    <source>
        <dbReference type="Pfam" id="PF04608"/>
    </source>
</evidence>
<keyword evidence="2" id="KW-1133">Transmembrane helix</keyword>
<accession>A0A936F2E3</accession>
<keyword evidence="2" id="KW-0472">Membrane</keyword>
<dbReference type="AlphaFoldDB" id="A0A936F2E3"/>
<name>A0A936F2E3_9BACT</name>
<dbReference type="PANTHER" id="PTHR36305">
    <property type="entry name" value="PHOSPHATIDYLGLYCEROPHOSPHATASE A"/>
    <property type="match status" value="1"/>
</dbReference>
<feature type="region of interest" description="Disordered" evidence="1">
    <location>
        <begin position="58"/>
        <end position="122"/>
    </location>
</feature>
<protein>
    <submittedName>
        <fullName evidence="4">Phosphatidylglycerophosphatase A</fullName>
    </submittedName>
</protein>
<feature type="domain" description="YutG/PgpA" evidence="3">
    <location>
        <begin position="146"/>
        <end position="300"/>
    </location>
</feature>
<evidence type="ECO:0000256" key="2">
    <source>
        <dbReference type="SAM" id="Phobius"/>
    </source>
</evidence>
<dbReference type="EMBL" id="JADKCH010000005">
    <property type="protein sequence ID" value="MBK8572536.1"/>
    <property type="molecule type" value="Genomic_DNA"/>
</dbReference>
<dbReference type="Proteomes" id="UP000709959">
    <property type="component" value="Unassembled WGS sequence"/>
</dbReference>
<evidence type="ECO:0000256" key="1">
    <source>
        <dbReference type="SAM" id="MobiDB-lite"/>
    </source>
</evidence>
<dbReference type="GO" id="GO:0008962">
    <property type="term" value="F:phosphatidylglycerophosphatase activity"/>
    <property type="evidence" value="ECO:0007669"/>
    <property type="project" value="InterPro"/>
</dbReference>
<dbReference type="Pfam" id="PF04608">
    <property type="entry name" value="PgpA"/>
    <property type="match status" value="1"/>
</dbReference>
<dbReference type="PANTHER" id="PTHR36305:SF1">
    <property type="entry name" value="PHOSPHATIDYLGLYCEROPHOSPHATASE A"/>
    <property type="match status" value="1"/>
</dbReference>
<dbReference type="InterPro" id="IPR026037">
    <property type="entry name" value="PgpA"/>
</dbReference>
<sequence length="319" mass="33238">MAGAGWQRSWWTGDHQLQGALGADLRVEQYQGHSSLASGPSALGSPAYLAGAALAEGPGRVPRHPLPLPLRARRGAAGGPHPGRRLHAPLHAPGSGDPALASGRGGGHGAPPPDGPALGGLRPVRDALRAGAPVKAGPSAPRLAWWLATGFGSGHLKPAPGTWGSLAGLAAWLLLVAGCRAFGGAWTPWLLLTAPVAIILLAVWAAARVVQETGQKDPSFIVADEWAGIWIALTPLLFTATVQPQPLSLWAARLVAPFLLFRLFDIWKPGAVDVAQRLPGGWGVVMDDVLAGLLAALLVWPLDRWLGAQSLANPQLWVW</sequence>
<dbReference type="InterPro" id="IPR007686">
    <property type="entry name" value="YutG/PgpA"/>
</dbReference>
<comment type="caution">
    <text evidence="4">The sequence shown here is derived from an EMBL/GenBank/DDBJ whole genome shotgun (WGS) entry which is preliminary data.</text>
</comment>
<keyword evidence="2" id="KW-0812">Transmembrane</keyword>
<dbReference type="GO" id="GO:0006629">
    <property type="term" value="P:lipid metabolic process"/>
    <property type="evidence" value="ECO:0007669"/>
    <property type="project" value="InterPro"/>
</dbReference>
<proteinExistence type="predicted"/>